<protein>
    <submittedName>
        <fullName evidence="1">Uncharacterized protein</fullName>
    </submittedName>
</protein>
<reference evidence="1" key="1">
    <citation type="submission" date="2020-11" db="EMBL/GenBank/DDBJ databases">
        <title>Adaptations for nitrogen fixation in a non-lichenized fungal sporocarp promotes dispersal by wood-feeding termites.</title>
        <authorList>
            <consortium name="DOE Joint Genome Institute"/>
            <person name="Koch R.A."/>
            <person name="Yoon G."/>
            <person name="Arayal U."/>
            <person name="Lail K."/>
            <person name="Amirebrahimi M."/>
            <person name="Labutti K."/>
            <person name="Lipzen A."/>
            <person name="Riley R."/>
            <person name="Barry K."/>
            <person name="Henrissat B."/>
            <person name="Grigoriev I.V."/>
            <person name="Herr J.R."/>
            <person name="Aime M.C."/>
        </authorList>
    </citation>
    <scope>NUCLEOTIDE SEQUENCE</scope>
    <source>
        <strain evidence="1">MCA 3950</strain>
    </source>
</reference>
<dbReference type="AlphaFoldDB" id="A0A9P7VNH1"/>
<dbReference type="GeneID" id="66099756"/>
<accession>A0A9P7VNH1</accession>
<evidence type="ECO:0000313" key="1">
    <source>
        <dbReference type="EMBL" id="KAG7443979.1"/>
    </source>
</evidence>
<dbReference type="EMBL" id="MU250542">
    <property type="protein sequence ID" value="KAG7443979.1"/>
    <property type="molecule type" value="Genomic_DNA"/>
</dbReference>
<organism evidence="1 2">
    <name type="scientific">Guyanagaster necrorhizus</name>
    <dbReference type="NCBI Taxonomy" id="856835"/>
    <lineage>
        <taxon>Eukaryota</taxon>
        <taxon>Fungi</taxon>
        <taxon>Dikarya</taxon>
        <taxon>Basidiomycota</taxon>
        <taxon>Agaricomycotina</taxon>
        <taxon>Agaricomycetes</taxon>
        <taxon>Agaricomycetidae</taxon>
        <taxon>Agaricales</taxon>
        <taxon>Marasmiineae</taxon>
        <taxon>Physalacriaceae</taxon>
        <taxon>Guyanagaster</taxon>
    </lineage>
</organism>
<evidence type="ECO:0000313" key="2">
    <source>
        <dbReference type="Proteomes" id="UP000812287"/>
    </source>
</evidence>
<sequence length="482" mass="53965">MPRSKLHQRTHSAACMNRSEAVGTSKGRANFSCADPREWHCAVQSYACFTVSSTLLACEIYIYIFIAFAGTSCDASDCIGRIIWVSDRCGDLETTTDDYAFPGQEEKQEIDLNVRNWRWQEWNDSERNVEIRTILTLTQHSDKRKCGEGARGLDLLSSISFARVADDTNHNITHQSSVDVGWWEQKGIPFDLLPPLVLCLVASHSTFLLLRLSKHFLYVTITPGRPQNYMIMRATNLSGSEWVNIHWHTRVVLTSPFVLGRLFYRSTHRHAAYNRPDFGGLVRGLFAPLLAKIGLSLPIYMRSRSHGHVRKDRLCALDFQLSAGVSRSGVVITSFRVRFLDASFSFEKIVAETQKLIIAETCKVLDTLGPTAMGGRGFYFPSPIVACGPPFDTITVLYRRVAIVNCVPFFQVDNSDGDDDDLRANVARTSPLLSAEVALHHSHLNSQNDLRSGGFVMSISTTSSNKRVSDMYSGIPSSRRLE</sequence>
<dbReference type="RefSeq" id="XP_043037479.1">
    <property type="nucleotide sequence ID" value="XM_043177469.1"/>
</dbReference>
<dbReference type="Proteomes" id="UP000812287">
    <property type="component" value="Unassembled WGS sequence"/>
</dbReference>
<proteinExistence type="predicted"/>
<keyword evidence="2" id="KW-1185">Reference proteome</keyword>
<gene>
    <name evidence="1" type="ORF">BT62DRAFT_1008665</name>
</gene>
<name>A0A9P7VNH1_9AGAR</name>
<comment type="caution">
    <text evidence="1">The sequence shown here is derived from an EMBL/GenBank/DDBJ whole genome shotgun (WGS) entry which is preliminary data.</text>
</comment>